<evidence type="ECO:0000256" key="3">
    <source>
        <dbReference type="ARBA" id="ARBA00022553"/>
    </source>
</evidence>
<evidence type="ECO:0000256" key="6">
    <source>
        <dbReference type="ARBA" id="ARBA00022777"/>
    </source>
</evidence>
<dbReference type="EC" id="2.7.13.3" evidence="2"/>
<keyword evidence="10" id="KW-0472">Membrane</keyword>
<feature type="transmembrane region" description="Helical" evidence="10">
    <location>
        <begin position="149"/>
        <end position="165"/>
    </location>
</feature>
<dbReference type="Pfam" id="PF07730">
    <property type="entry name" value="HisKA_3"/>
    <property type="match status" value="1"/>
</dbReference>
<proteinExistence type="predicted"/>
<organism evidence="13 14">
    <name type="scientific">Corynebacterium xerosis</name>
    <dbReference type="NCBI Taxonomy" id="1725"/>
    <lineage>
        <taxon>Bacteria</taxon>
        <taxon>Bacillati</taxon>
        <taxon>Actinomycetota</taxon>
        <taxon>Actinomycetes</taxon>
        <taxon>Mycobacteriales</taxon>
        <taxon>Corynebacteriaceae</taxon>
        <taxon>Corynebacterium</taxon>
    </lineage>
</organism>
<dbReference type="Gene3D" id="3.30.565.10">
    <property type="entry name" value="Histidine kinase-like ATPase, C-terminal domain"/>
    <property type="match status" value="1"/>
</dbReference>
<keyword evidence="3" id="KW-0597">Phosphoprotein</keyword>
<evidence type="ECO:0000256" key="1">
    <source>
        <dbReference type="ARBA" id="ARBA00000085"/>
    </source>
</evidence>
<feature type="domain" description="Histidine kinase/HSP90-like ATPase" evidence="11">
    <location>
        <begin position="349"/>
        <end position="453"/>
    </location>
</feature>
<comment type="catalytic activity">
    <reaction evidence="1">
        <text>ATP + protein L-histidine = ADP + protein N-phospho-L-histidine.</text>
        <dbReference type="EC" id="2.7.13.3"/>
    </reaction>
</comment>
<evidence type="ECO:0000256" key="7">
    <source>
        <dbReference type="ARBA" id="ARBA00022840"/>
    </source>
</evidence>
<gene>
    <name evidence="13" type="ORF">CJ204_00640</name>
</gene>
<evidence type="ECO:0000256" key="8">
    <source>
        <dbReference type="ARBA" id="ARBA00023012"/>
    </source>
</evidence>
<dbReference type="InterPro" id="IPR003594">
    <property type="entry name" value="HATPase_dom"/>
</dbReference>
<dbReference type="InterPro" id="IPR011712">
    <property type="entry name" value="Sig_transdc_His_kin_sub3_dim/P"/>
</dbReference>
<feature type="region of interest" description="Disordered" evidence="9">
    <location>
        <begin position="1"/>
        <end position="32"/>
    </location>
</feature>
<evidence type="ECO:0000259" key="12">
    <source>
        <dbReference type="Pfam" id="PF07730"/>
    </source>
</evidence>
<dbReference type="InterPro" id="IPR050482">
    <property type="entry name" value="Sensor_HK_TwoCompSys"/>
</dbReference>
<dbReference type="AlphaFoldDB" id="A0A2N6T205"/>
<name>A0A2N6T205_9CORY</name>
<evidence type="ECO:0000259" key="11">
    <source>
        <dbReference type="Pfam" id="PF02518"/>
    </source>
</evidence>
<dbReference type="Gene3D" id="1.20.5.1930">
    <property type="match status" value="1"/>
</dbReference>
<dbReference type="PANTHER" id="PTHR24421">
    <property type="entry name" value="NITRATE/NITRITE SENSOR PROTEIN NARX-RELATED"/>
    <property type="match status" value="1"/>
</dbReference>
<feature type="transmembrane region" description="Helical" evidence="10">
    <location>
        <begin position="177"/>
        <end position="195"/>
    </location>
</feature>
<feature type="region of interest" description="Disordered" evidence="9">
    <location>
        <begin position="285"/>
        <end position="315"/>
    </location>
</feature>
<evidence type="ECO:0000256" key="4">
    <source>
        <dbReference type="ARBA" id="ARBA00022679"/>
    </source>
</evidence>
<keyword evidence="4" id="KW-0808">Transferase</keyword>
<dbReference type="CDD" id="cd16917">
    <property type="entry name" value="HATPase_UhpB-NarQ-NarX-like"/>
    <property type="match status" value="1"/>
</dbReference>
<dbReference type="SUPFAM" id="SSF55874">
    <property type="entry name" value="ATPase domain of HSP90 chaperone/DNA topoisomerase II/histidine kinase"/>
    <property type="match status" value="1"/>
</dbReference>
<dbReference type="GO" id="GO:0000155">
    <property type="term" value="F:phosphorelay sensor kinase activity"/>
    <property type="evidence" value="ECO:0007669"/>
    <property type="project" value="InterPro"/>
</dbReference>
<reference evidence="13 14" key="1">
    <citation type="submission" date="2017-09" db="EMBL/GenBank/DDBJ databases">
        <title>Bacterial strain isolated from the female urinary microbiota.</title>
        <authorList>
            <person name="Thomas-White K."/>
            <person name="Kumar N."/>
            <person name="Forster S."/>
            <person name="Putonti C."/>
            <person name="Lawley T."/>
            <person name="Wolfe A.J."/>
        </authorList>
    </citation>
    <scope>NUCLEOTIDE SEQUENCE [LARGE SCALE GENOMIC DNA]</scope>
    <source>
        <strain evidence="13 14">UMB0908</strain>
    </source>
</reference>
<feature type="transmembrane region" description="Helical" evidence="10">
    <location>
        <begin position="79"/>
        <end position="99"/>
    </location>
</feature>
<feature type="transmembrane region" description="Helical" evidence="10">
    <location>
        <begin position="111"/>
        <end position="137"/>
    </location>
</feature>
<evidence type="ECO:0000256" key="2">
    <source>
        <dbReference type="ARBA" id="ARBA00012438"/>
    </source>
</evidence>
<dbReference type="PANTHER" id="PTHR24421:SF10">
    <property type="entry name" value="NITRATE_NITRITE SENSOR PROTEIN NARQ"/>
    <property type="match status" value="1"/>
</dbReference>
<feature type="compositionally biased region" description="Polar residues" evidence="9">
    <location>
        <begin position="11"/>
        <end position="21"/>
    </location>
</feature>
<dbReference type="GO" id="GO:0005524">
    <property type="term" value="F:ATP binding"/>
    <property type="evidence" value="ECO:0007669"/>
    <property type="project" value="UniProtKB-KW"/>
</dbReference>
<sequence length="454" mass="48750">MARRSCPDSVNGMSAVSTRSPRSPHEPPLFAEPRRRSQWPGVVLDAMIAAPVLIMSAGLDNTYIFNPVMWLPDQEAPPPAWMATVYFLWLAGVWLLVLLRRARPRVPMVALPALLLFHLIVLPTTYASFAVTAFTMFHLGHHAPRKWRKPAWLAVIVGTVLALWFKGEPLLVMPEAAIIIAPIALLVLGFFWLLGVNYRRRDEELASLRDRAELAAIAERTRIAREMHDIVAHSLTAVIAQADGGRFIAAKHPDKAVEALENIAGTARDSLGQMRQLLSVLRDPAGMGPGSPLDDGPAGPSSSAVPEASHTPMPGLDAVPQLIAEATRSGLRVAFSETGTRPAVGATTQLTIYRIVQESLTNAVKHAGPVAVDVTIAWGKRDCTVTVRNDEGPLSRDVGGAAAGARKWRGADMAKVGGGRGITGMRERVALHGGALEIEDAPGEFTVTASLPKG</sequence>
<keyword evidence="6" id="KW-0418">Kinase</keyword>
<feature type="domain" description="Signal transduction histidine kinase subgroup 3 dimerisation and phosphoacceptor" evidence="12">
    <location>
        <begin position="219"/>
        <end position="284"/>
    </location>
</feature>
<keyword evidence="10" id="KW-1133">Transmembrane helix</keyword>
<feature type="transmembrane region" description="Helical" evidence="10">
    <location>
        <begin position="42"/>
        <end position="59"/>
    </location>
</feature>
<keyword evidence="8" id="KW-0902">Two-component regulatory system</keyword>
<evidence type="ECO:0000256" key="10">
    <source>
        <dbReference type="SAM" id="Phobius"/>
    </source>
</evidence>
<dbReference type="InterPro" id="IPR036890">
    <property type="entry name" value="HATPase_C_sf"/>
</dbReference>
<evidence type="ECO:0000256" key="5">
    <source>
        <dbReference type="ARBA" id="ARBA00022741"/>
    </source>
</evidence>
<keyword evidence="5" id="KW-0547">Nucleotide-binding</keyword>
<dbReference type="Proteomes" id="UP000235363">
    <property type="component" value="Unassembled WGS sequence"/>
</dbReference>
<evidence type="ECO:0000313" key="14">
    <source>
        <dbReference type="Proteomes" id="UP000235363"/>
    </source>
</evidence>
<evidence type="ECO:0000313" key="13">
    <source>
        <dbReference type="EMBL" id="PMC63367.1"/>
    </source>
</evidence>
<comment type="caution">
    <text evidence="13">The sequence shown here is derived from an EMBL/GenBank/DDBJ whole genome shotgun (WGS) entry which is preliminary data.</text>
</comment>
<dbReference type="GO" id="GO:0046983">
    <property type="term" value="F:protein dimerization activity"/>
    <property type="evidence" value="ECO:0007669"/>
    <property type="project" value="InterPro"/>
</dbReference>
<protein>
    <recommendedName>
        <fullName evidence="2">histidine kinase</fullName>
        <ecNumber evidence="2">2.7.13.3</ecNumber>
    </recommendedName>
</protein>
<dbReference type="GO" id="GO:0016020">
    <property type="term" value="C:membrane"/>
    <property type="evidence" value="ECO:0007669"/>
    <property type="project" value="InterPro"/>
</dbReference>
<accession>A0A2N6T205</accession>
<keyword evidence="7" id="KW-0067">ATP-binding</keyword>
<keyword evidence="10" id="KW-0812">Transmembrane</keyword>
<dbReference type="Pfam" id="PF02518">
    <property type="entry name" value="HATPase_c"/>
    <property type="match status" value="1"/>
</dbReference>
<dbReference type="EMBL" id="PNHF01000001">
    <property type="protein sequence ID" value="PMC63367.1"/>
    <property type="molecule type" value="Genomic_DNA"/>
</dbReference>
<evidence type="ECO:0000256" key="9">
    <source>
        <dbReference type="SAM" id="MobiDB-lite"/>
    </source>
</evidence>